<protein>
    <submittedName>
        <fullName evidence="1">Uncharacterized protein</fullName>
    </submittedName>
</protein>
<gene>
    <name evidence="1" type="ORF">BDM02DRAFT_3262627</name>
</gene>
<comment type="caution">
    <text evidence="1">The sequence shown here is derived from an EMBL/GenBank/DDBJ whole genome shotgun (WGS) entry which is preliminary data.</text>
</comment>
<name>A0ACB6Z874_THEGA</name>
<dbReference type="Proteomes" id="UP000886501">
    <property type="component" value="Unassembled WGS sequence"/>
</dbReference>
<evidence type="ECO:0000313" key="1">
    <source>
        <dbReference type="EMBL" id="KAF9645895.1"/>
    </source>
</evidence>
<sequence length="280" mass="31021">MVHPCMIHHDGRLRGSRAFYAESAQARSEWKSKLEEAIGLRKVVQESNGMFEVETLSVDTFYAPTFMANAGPSWNDGGNFAGKVACPVPFTKLSRSHVLALTLRVYGNSWWSRSGGHWMGGRTMRRVLHLRMDSQCAMLEDFGIFLVLTGKSHTEVLIPSSPGAANASRTPQKLGGKKDAQFFTVGNLGGRTLVIYMKRSGIPNPRTGYWQDKREDESPTFDRVEVRFRMTPPVSGVPSCPSSGLLLALGSNEDELLLCHDGMPWVEGLKTERANNFKSP</sequence>
<accession>A0ACB6Z874</accession>
<reference evidence="1" key="1">
    <citation type="submission" date="2019-10" db="EMBL/GenBank/DDBJ databases">
        <authorList>
            <consortium name="DOE Joint Genome Institute"/>
            <person name="Kuo A."/>
            <person name="Miyauchi S."/>
            <person name="Kiss E."/>
            <person name="Drula E."/>
            <person name="Kohler A."/>
            <person name="Sanchez-Garcia M."/>
            <person name="Andreopoulos B."/>
            <person name="Barry K.W."/>
            <person name="Bonito G."/>
            <person name="Buee M."/>
            <person name="Carver A."/>
            <person name="Chen C."/>
            <person name="Cichocki N."/>
            <person name="Clum A."/>
            <person name="Culley D."/>
            <person name="Crous P.W."/>
            <person name="Fauchery L."/>
            <person name="Girlanda M."/>
            <person name="Hayes R."/>
            <person name="Keri Z."/>
            <person name="Labutti K."/>
            <person name="Lipzen A."/>
            <person name="Lombard V."/>
            <person name="Magnuson J."/>
            <person name="Maillard F."/>
            <person name="Morin E."/>
            <person name="Murat C."/>
            <person name="Nolan M."/>
            <person name="Ohm R."/>
            <person name="Pangilinan J."/>
            <person name="Pereira M."/>
            <person name="Perotto S."/>
            <person name="Peter M."/>
            <person name="Riley R."/>
            <person name="Sitrit Y."/>
            <person name="Stielow B."/>
            <person name="Szollosi G."/>
            <person name="Zifcakova L."/>
            <person name="Stursova M."/>
            <person name="Spatafora J.W."/>
            <person name="Tedersoo L."/>
            <person name="Vaario L.-M."/>
            <person name="Yamada A."/>
            <person name="Yan M."/>
            <person name="Wang P."/>
            <person name="Xu J."/>
            <person name="Bruns T."/>
            <person name="Baldrian P."/>
            <person name="Vilgalys R."/>
            <person name="Henrissat B."/>
            <person name="Grigoriev I.V."/>
            <person name="Hibbett D."/>
            <person name="Nagy L.G."/>
            <person name="Martin F.M."/>
        </authorList>
    </citation>
    <scope>NUCLEOTIDE SEQUENCE</scope>
    <source>
        <strain evidence="1">P2</strain>
    </source>
</reference>
<keyword evidence="2" id="KW-1185">Reference proteome</keyword>
<evidence type="ECO:0000313" key="2">
    <source>
        <dbReference type="Proteomes" id="UP000886501"/>
    </source>
</evidence>
<organism evidence="1 2">
    <name type="scientific">Thelephora ganbajun</name>
    <name type="common">Ganba fungus</name>
    <dbReference type="NCBI Taxonomy" id="370292"/>
    <lineage>
        <taxon>Eukaryota</taxon>
        <taxon>Fungi</taxon>
        <taxon>Dikarya</taxon>
        <taxon>Basidiomycota</taxon>
        <taxon>Agaricomycotina</taxon>
        <taxon>Agaricomycetes</taxon>
        <taxon>Thelephorales</taxon>
        <taxon>Thelephoraceae</taxon>
        <taxon>Thelephora</taxon>
    </lineage>
</organism>
<proteinExistence type="predicted"/>
<reference evidence="1" key="2">
    <citation type="journal article" date="2020" name="Nat. Commun.">
        <title>Large-scale genome sequencing of mycorrhizal fungi provides insights into the early evolution of symbiotic traits.</title>
        <authorList>
            <person name="Miyauchi S."/>
            <person name="Kiss E."/>
            <person name="Kuo A."/>
            <person name="Drula E."/>
            <person name="Kohler A."/>
            <person name="Sanchez-Garcia M."/>
            <person name="Morin E."/>
            <person name="Andreopoulos B."/>
            <person name="Barry K.W."/>
            <person name="Bonito G."/>
            <person name="Buee M."/>
            <person name="Carver A."/>
            <person name="Chen C."/>
            <person name="Cichocki N."/>
            <person name="Clum A."/>
            <person name="Culley D."/>
            <person name="Crous P.W."/>
            <person name="Fauchery L."/>
            <person name="Girlanda M."/>
            <person name="Hayes R.D."/>
            <person name="Keri Z."/>
            <person name="LaButti K."/>
            <person name="Lipzen A."/>
            <person name="Lombard V."/>
            <person name="Magnuson J."/>
            <person name="Maillard F."/>
            <person name="Murat C."/>
            <person name="Nolan M."/>
            <person name="Ohm R.A."/>
            <person name="Pangilinan J."/>
            <person name="Pereira M.F."/>
            <person name="Perotto S."/>
            <person name="Peter M."/>
            <person name="Pfister S."/>
            <person name="Riley R."/>
            <person name="Sitrit Y."/>
            <person name="Stielow J.B."/>
            <person name="Szollosi G."/>
            <person name="Zifcakova L."/>
            <person name="Stursova M."/>
            <person name="Spatafora J.W."/>
            <person name="Tedersoo L."/>
            <person name="Vaario L.M."/>
            <person name="Yamada A."/>
            <person name="Yan M."/>
            <person name="Wang P."/>
            <person name="Xu J."/>
            <person name="Bruns T."/>
            <person name="Baldrian P."/>
            <person name="Vilgalys R."/>
            <person name="Dunand C."/>
            <person name="Henrissat B."/>
            <person name="Grigoriev I.V."/>
            <person name="Hibbett D."/>
            <person name="Nagy L.G."/>
            <person name="Martin F.M."/>
        </authorList>
    </citation>
    <scope>NUCLEOTIDE SEQUENCE</scope>
    <source>
        <strain evidence="1">P2</strain>
    </source>
</reference>
<dbReference type="EMBL" id="MU118074">
    <property type="protein sequence ID" value="KAF9645895.1"/>
    <property type="molecule type" value="Genomic_DNA"/>
</dbReference>